<gene>
    <name evidence="1" type="ORF">AYO28_17575</name>
</gene>
<protein>
    <submittedName>
        <fullName evidence="1">Uncharacterized protein</fullName>
    </submittedName>
</protein>
<name>A0A177SP37_PSEPU</name>
<reference evidence="1 2" key="1">
    <citation type="submission" date="2016-03" db="EMBL/GenBank/DDBJ databases">
        <title>Draft Genome Assembly of Pseudomonas putida strain CBF10-2.</title>
        <authorList>
            <person name="Iyer R.S."/>
            <person name="Damania A."/>
        </authorList>
    </citation>
    <scope>NUCLEOTIDE SEQUENCE [LARGE SCALE GENOMIC DNA]</scope>
    <source>
        <strain evidence="1 2">CBF10-2</strain>
    </source>
</reference>
<comment type="caution">
    <text evidence="1">The sequence shown here is derived from an EMBL/GenBank/DDBJ whole genome shotgun (WGS) entry which is preliminary data.</text>
</comment>
<organism evidence="1 2">
    <name type="scientific">Pseudomonas putida</name>
    <name type="common">Arthrobacter siderocapsulatus</name>
    <dbReference type="NCBI Taxonomy" id="303"/>
    <lineage>
        <taxon>Bacteria</taxon>
        <taxon>Pseudomonadati</taxon>
        <taxon>Pseudomonadota</taxon>
        <taxon>Gammaproteobacteria</taxon>
        <taxon>Pseudomonadales</taxon>
        <taxon>Pseudomonadaceae</taxon>
        <taxon>Pseudomonas</taxon>
    </lineage>
</organism>
<accession>A0A177SP37</accession>
<dbReference type="AlphaFoldDB" id="A0A177SP37"/>
<sequence>MVKRLKNLQSSLTPRHRLWAGISLVAAALSGGALASSETSLASLIAPAATFLAHTILPAAS</sequence>
<dbReference type="Proteomes" id="UP000077752">
    <property type="component" value="Unassembled WGS sequence"/>
</dbReference>
<proteinExistence type="predicted"/>
<dbReference type="EMBL" id="LUCV01000016">
    <property type="protein sequence ID" value="OAI92797.1"/>
    <property type="molecule type" value="Genomic_DNA"/>
</dbReference>
<evidence type="ECO:0000313" key="2">
    <source>
        <dbReference type="Proteomes" id="UP000077752"/>
    </source>
</evidence>
<evidence type="ECO:0000313" key="1">
    <source>
        <dbReference type="EMBL" id="OAI92797.1"/>
    </source>
</evidence>